<evidence type="ECO:0000313" key="3">
    <source>
        <dbReference type="Proteomes" id="UP000053097"/>
    </source>
</evidence>
<dbReference type="Proteomes" id="UP000279307">
    <property type="component" value="Chromosome 8"/>
</dbReference>
<dbReference type="OMA" id="QENQRTY"/>
<dbReference type="AlphaFoldDB" id="A0A026WZW6"/>
<dbReference type="EMBL" id="KK107055">
    <property type="protein sequence ID" value="EZA61388.1"/>
    <property type="molecule type" value="Genomic_DNA"/>
</dbReference>
<reference evidence="1 3" key="1">
    <citation type="journal article" date="2014" name="Curr. Biol.">
        <title>The genome of the clonal raider ant Cerapachys biroi.</title>
        <authorList>
            <person name="Oxley P.R."/>
            <person name="Ji L."/>
            <person name="Fetter-Pruneda I."/>
            <person name="McKenzie S.K."/>
            <person name="Li C."/>
            <person name="Hu H."/>
            <person name="Zhang G."/>
            <person name="Kronauer D.J."/>
        </authorList>
    </citation>
    <scope>NUCLEOTIDE SEQUENCE [LARGE SCALE GENOMIC DNA]</scope>
</reference>
<gene>
    <name evidence="2" type="ORF">DMN91_007821</name>
    <name evidence="1" type="ORF">X777_12295</name>
</gene>
<organism evidence="1 3">
    <name type="scientific">Ooceraea biroi</name>
    <name type="common">Clonal raider ant</name>
    <name type="synonym">Cerapachys biroi</name>
    <dbReference type="NCBI Taxonomy" id="2015173"/>
    <lineage>
        <taxon>Eukaryota</taxon>
        <taxon>Metazoa</taxon>
        <taxon>Ecdysozoa</taxon>
        <taxon>Arthropoda</taxon>
        <taxon>Hexapoda</taxon>
        <taxon>Insecta</taxon>
        <taxon>Pterygota</taxon>
        <taxon>Neoptera</taxon>
        <taxon>Endopterygota</taxon>
        <taxon>Hymenoptera</taxon>
        <taxon>Apocrita</taxon>
        <taxon>Aculeata</taxon>
        <taxon>Formicoidea</taxon>
        <taxon>Formicidae</taxon>
        <taxon>Dorylinae</taxon>
        <taxon>Ooceraea</taxon>
    </lineage>
</organism>
<evidence type="ECO:0000313" key="2">
    <source>
        <dbReference type="EMBL" id="RLU19264.1"/>
    </source>
</evidence>
<protein>
    <submittedName>
        <fullName evidence="1">Uncharacterized protein</fullName>
    </submittedName>
</protein>
<dbReference type="EMBL" id="QOIP01000008">
    <property type="protein sequence ID" value="RLU19264.1"/>
    <property type="molecule type" value="Genomic_DNA"/>
</dbReference>
<dbReference type="Proteomes" id="UP000053097">
    <property type="component" value="Unassembled WGS sequence"/>
</dbReference>
<proteinExistence type="predicted"/>
<reference evidence="2" key="3">
    <citation type="submission" date="2018-07" db="EMBL/GenBank/DDBJ databases">
        <authorList>
            <person name="Mckenzie S.K."/>
            <person name="Kronauer D.J.C."/>
        </authorList>
    </citation>
    <scope>NUCLEOTIDE SEQUENCE</scope>
    <source>
        <strain evidence="2">Clonal line C1</strain>
    </source>
</reference>
<accession>A0A026WZW6</accession>
<keyword evidence="3" id="KW-1185">Reference proteome</keyword>
<evidence type="ECO:0000313" key="1">
    <source>
        <dbReference type="EMBL" id="EZA61388.1"/>
    </source>
</evidence>
<name>A0A026WZW6_OOCBI</name>
<sequence>MRLKDDPELRDLIQKEYYEILRQKRADLREDAKRNFAKIQQENQRTYNRRRSRAQKYRVTDVVAIRRTQLGPELKVCPKFSGPYQITKVLRNDRYIVKKIGEHRSSQTTSTVADHMKPWL</sequence>
<reference evidence="2" key="2">
    <citation type="journal article" date="2018" name="Genome Res.">
        <title>The genomic architecture and molecular evolution of ant odorant receptors.</title>
        <authorList>
            <person name="McKenzie S.K."/>
            <person name="Kronauer D.J.C."/>
        </authorList>
    </citation>
    <scope>NUCLEOTIDE SEQUENCE [LARGE SCALE GENOMIC DNA]</scope>
    <source>
        <strain evidence="2">Clonal line C1</strain>
    </source>
</reference>